<dbReference type="PANTHER" id="PTHR47969">
    <property type="entry name" value="CHROMOSOME-ASSOCIATED KINESIN KIF4A-RELATED"/>
    <property type="match status" value="1"/>
</dbReference>
<dbReference type="InterPro" id="IPR019821">
    <property type="entry name" value="Kinesin_motor_CS"/>
</dbReference>
<proteinExistence type="evidence at transcript level"/>
<dbReference type="Gene3D" id="3.40.850.10">
    <property type="entry name" value="Kinesin motor domain"/>
    <property type="match status" value="1"/>
</dbReference>
<dbReference type="GO" id="GO:0005875">
    <property type="term" value="C:microtubule associated complex"/>
    <property type="evidence" value="ECO:0007669"/>
    <property type="project" value="TreeGrafter"/>
</dbReference>
<feature type="coiled-coil region" evidence="7">
    <location>
        <begin position="490"/>
        <end position="517"/>
    </location>
</feature>
<dbReference type="PROSITE" id="PS00411">
    <property type="entry name" value="KINESIN_MOTOR_1"/>
    <property type="match status" value="1"/>
</dbReference>
<dbReference type="CDD" id="cd00106">
    <property type="entry name" value="KISc"/>
    <property type="match status" value="1"/>
</dbReference>
<dbReference type="FunFam" id="3.40.850.10:FF:000080">
    <property type="entry name" value="Kinesin-like protein"/>
    <property type="match status" value="1"/>
</dbReference>
<name>A0A6F9DF35_9ASCI</name>
<protein>
    <recommendedName>
        <fullName evidence="6">Kinesin-like protein</fullName>
    </recommendedName>
</protein>
<keyword evidence="3 5" id="KW-0067">ATP-binding</keyword>
<organism evidence="10">
    <name type="scientific">Phallusia mammillata</name>
    <dbReference type="NCBI Taxonomy" id="59560"/>
    <lineage>
        <taxon>Eukaryota</taxon>
        <taxon>Metazoa</taxon>
        <taxon>Chordata</taxon>
        <taxon>Tunicata</taxon>
        <taxon>Ascidiacea</taxon>
        <taxon>Phlebobranchia</taxon>
        <taxon>Ascidiidae</taxon>
        <taxon>Phallusia</taxon>
    </lineage>
</organism>
<evidence type="ECO:0000256" key="6">
    <source>
        <dbReference type="RuleBase" id="RU000394"/>
    </source>
</evidence>
<evidence type="ECO:0000256" key="1">
    <source>
        <dbReference type="ARBA" id="ARBA00004245"/>
    </source>
</evidence>
<evidence type="ECO:0000313" key="10">
    <source>
        <dbReference type="EMBL" id="CAB3259002.1"/>
    </source>
</evidence>
<dbReference type="GO" id="GO:0051231">
    <property type="term" value="P:spindle elongation"/>
    <property type="evidence" value="ECO:0007669"/>
    <property type="project" value="TreeGrafter"/>
</dbReference>
<evidence type="ECO:0000259" key="9">
    <source>
        <dbReference type="PROSITE" id="PS50067"/>
    </source>
</evidence>
<reference evidence="10" key="1">
    <citation type="submission" date="2020-04" db="EMBL/GenBank/DDBJ databases">
        <authorList>
            <person name="Neveu A P."/>
        </authorList>
    </citation>
    <scope>NUCLEOTIDE SEQUENCE</scope>
    <source>
        <tissue evidence="10">Whole embryo</tissue>
    </source>
</reference>
<dbReference type="InterPro" id="IPR036961">
    <property type="entry name" value="Kinesin_motor_dom_sf"/>
</dbReference>
<dbReference type="Pfam" id="PF00225">
    <property type="entry name" value="Kinesin"/>
    <property type="match status" value="1"/>
</dbReference>
<keyword evidence="7" id="KW-0175">Coiled coil</keyword>
<dbReference type="InterPro" id="IPR001752">
    <property type="entry name" value="Kinesin_motor_dom"/>
</dbReference>
<dbReference type="GO" id="GO:0007018">
    <property type="term" value="P:microtubule-based movement"/>
    <property type="evidence" value="ECO:0007669"/>
    <property type="project" value="InterPro"/>
</dbReference>
<dbReference type="EMBL" id="LR786205">
    <property type="protein sequence ID" value="CAB3259002.1"/>
    <property type="molecule type" value="mRNA"/>
</dbReference>
<dbReference type="InterPro" id="IPR027417">
    <property type="entry name" value="P-loop_NTPase"/>
</dbReference>
<dbReference type="SMART" id="SM00129">
    <property type="entry name" value="KISc"/>
    <property type="match status" value="1"/>
</dbReference>
<evidence type="ECO:0000256" key="4">
    <source>
        <dbReference type="ARBA" id="ARBA00023212"/>
    </source>
</evidence>
<evidence type="ECO:0000256" key="5">
    <source>
        <dbReference type="PROSITE-ProRule" id="PRU00283"/>
    </source>
</evidence>
<sequence length="537" mass="60239">MEEELETNADKEGTVAEDNEEKSDEEINKQSTFSLKGSRKLSAVELDADECNVNVVARIRPLNPQEIERSDKVATQFPGDGAVWVETQGKTKPFAFHAVFQPGCSQEEVFKNSGMGNLLDMAIGGYACTAFAYGQTGSGKTFTLTGPVTPEATELTQEKSLSDPESYGLIQFSFAYLMDQVAQKSQSNFTIKASYLEIYNEQVQDLLNPSSFEAAQVRWSKALGFYVDNLFIREVETLEDLMVVLEDGMKNRAVAEHNMNEHSSRSHSILTVYLDSDSTEENDLIVTKHGKVSFVDLAGSEKVKETGSTGETLIEATNINRSLLTLGNCISALSDAKKRGGHIPYRDSKLTKLLADSLGGTGVTLMIACVTPSSYNLSETLNTLRYAKRARKIKNKPVVRIDPREELILKLQREMKLLRQENHFLRNQLEFPQREKPRFPHPNTADGMKPRHDGDREPQAPYLPAIKANDSKDKSPDQRSVSDSSLYEMLQEYMVENEALRNENQNLVSRHNVNEREHRIISSENNRLSRKLEGVSR</sequence>
<dbReference type="SUPFAM" id="SSF52540">
    <property type="entry name" value="P-loop containing nucleoside triphosphate hydrolases"/>
    <property type="match status" value="1"/>
</dbReference>
<gene>
    <name evidence="10" type="primary">Kif12</name>
</gene>
<feature type="compositionally biased region" description="Acidic residues" evidence="8">
    <location>
        <begin position="15"/>
        <end position="24"/>
    </location>
</feature>
<evidence type="ECO:0000256" key="3">
    <source>
        <dbReference type="ARBA" id="ARBA00022840"/>
    </source>
</evidence>
<evidence type="ECO:0000256" key="8">
    <source>
        <dbReference type="SAM" id="MobiDB-lite"/>
    </source>
</evidence>
<accession>A0A6F9DF35</accession>
<dbReference type="InterPro" id="IPR027640">
    <property type="entry name" value="Kinesin-like_fam"/>
</dbReference>
<keyword evidence="4" id="KW-0206">Cytoskeleton</keyword>
<dbReference type="AlphaFoldDB" id="A0A6F9DF35"/>
<dbReference type="PROSITE" id="PS50067">
    <property type="entry name" value="KINESIN_MOTOR_2"/>
    <property type="match status" value="1"/>
</dbReference>
<evidence type="ECO:0000256" key="2">
    <source>
        <dbReference type="ARBA" id="ARBA00022741"/>
    </source>
</evidence>
<dbReference type="GO" id="GO:0007052">
    <property type="term" value="P:mitotic spindle organization"/>
    <property type="evidence" value="ECO:0007669"/>
    <property type="project" value="TreeGrafter"/>
</dbReference>
<feature type="region of interest" description="Disordered" evidence="8">
    <location>
        <begin position="428"/>
        <end position="483"/>
    </location>
</feature>
<feature type="compositionally biased region" description="Basic and acidic residues" evidence="8">
    <location>
        <begin position="448"/>
        <end position="458"/>
    </location>
</feature>
<comment type="similarity">
    <text evidence="5 6">Belongs to the TRAFAC class myosin-kinesin ATPase superfamily. Kinesin family.</text>
</comment>
<keyword evidence="6" id="KW-0493">Microtubule</keyword>
<dbReference type="GO" id="GO:0008017">
    <property type="term" value="F:microtubule binding"/>
    <property type="evidence" value="ECO:0007669"/>
    <property type="project" value="InterPro"/>
</dbReference>
<comment type="subcellular location">
    <subcellularLocation>
        <location evidence="1">Cytoplasm</location>
        <location evidence="1">Cytoskeleton</location>
    </subcellularLocation>
</comment>
<dbReference type="GO" id="GO:0005874">
    <property type="term" value="C:microtubule"/>
    <property type="evidence" value="ECO:0007669"/>
    <property type="project" value="UniProtKB-KW"/>
</dbReference>
<evidence type="ECO:0000256" key="7">
    <source>
        <dbReference type="SAM" id="Coils"/>
    </source>
</evidence>
<keyword evidence="4" id="KW-0963">Cytoplasm</keyword>
<dbReference type="GO" id="GO:0005524">
    <property type="term" value="F:ATP binding"/>
    <property type="evidence" value="ECO:0007669"/>
    <property type="project" value="UniProtKB-UniRule"/>
</dbReference>
<feature type="domain" description="Kinesin motor" evidence="9">
    <location>
        <begin position="52"/>
        <end position="393"/>
    </location>
</feature>
<dbReference type="PANTHER" id="PTHR47969:SF33">
    <property type="entry name" value="KINESIN-LIKE PROTEIN"/>
    <property type="match status" value="1"/>
</dbReference>
<keyword evidence="2 5" id="KW-0547">Nucleotide-binding</keyword>
<dbReference type="PRINTS" id="PR00380">
    <property type="entry name" value="KINESINHEAVY"/>
</dbReference>
<dbReference type="GO" id="GO:0003777">
    <property type="term" value="F:microtubule motor activity"/>
    <property type="evidence" value="ECO:0007669"/>
    <property type="project" value="InterPro"/>
</dbReference>
<feature type="region of interest" description="Disordered" evidence="8">
    <location>
        <begin position="1"/>
        <end position="31"/>
    </location>
</feature>
<feature type="binding site" evidence="5">
    <location>
        <begin position="134"/>
        <end position="141"/>
    </location>
    <ligand>
        <name>ATP</name>
        <dbReference type="ChEBI" id="CHEBI:30616"/>
    </ligand>
</feature>
<keyword evidence="5 6" id="KW-0505">Motor protein</keyword>